<reference evidence="2" key="2">
    <citation type="submission" date="2015-06" db="UniProtKB">
        <authorList>
            <consortium name="EnsemblPlants"/>
        </authorList>
    </citation>
    <scope>IDENTIFICATION</scope>
    <source>
        <strain evidence="2">DM1-3 516 R44</strain>
    </source>
</reference>
<feature type="region of interest" description="Disordered" evidence="1">
    <location>
        <begin position="230"/>
        <end position="255"/>
    </location>
</feature>
<dbReference type="PANTHER" id="PTHR33022:SF21">
    <property type="entry name" value="UBIQUITIN-LIKE PROTEASE FAMILY PROFILE DOMAIN-CONTAINING PROTEIN"/>
    <property type="match status" value="1"/>
</dbReference>
<dbReference type="eggNOG" id="ENOG502R83Y">
    <property type="taxonomic scope" value="Eukaryota"/>
</dbReference>
<evidence type="ECO:0000313" key="2">
    <source>
        <dbReference type="EnsemblPlants" id="PGSC0003DMT400022356"/>
    </source>
</evidence>
<reference evidence="3" key="1">
    <citation type="journal article" date="2011" name="Nature">
        <title>Genome sequence and analysis of the tuber crop potato.</title>
        <authorList>
            <consortium name="The Potato Genome Sequencing Consortium"/>
        </authorList>
    </citation>
    <scope>NUCLEOTIDE SEQUENCE [LARGE SCALE GENOMIC DNA]</scope>
    <source>
        <strain evidence="3">cv. DM1-3 516 R44</strain>
    </source>
</reference>
<dbReference type="InParanoid" id="M1AGK7"/>
<dbReference type="AlphaFoldDB" id="M1AGK7"/>
<accession>M1AGK7</accession>
<sequence>MRGQVSSPTDEVNDCPNFSLGISQVSGEQNKGEQNKEQNKEEKNKKQNKGSSHGLDMLTNEVIELRKELVKVNENNKALEEKIDLGFNEIKEFVVNSNKQLLEDISLLFAKSGGSSSVIREVREPSKKQASETFSGGLNFNGAFSPYVNASVNESRGHDAHVMRSNQNEESQVLKTSIRFADVENFERVSSKIDATEDCQKPLHTLDDFIFLDEDLSHINRTEESYLKKRAPVDQNKKKVTPKKRGRKKNPGKLITSPYTQHFESGGTLCVTRQFFETKHPFSYATGGDNESDLIDSFIKWVYMGTKKRDCGVFVAAFAEFVSNGQHILNQQVKADILRKRFGAILWEYARRKQASDLQSEDERPER</sequence>
<dbReference type="EnsemblPlants" id="PGSC0003DMT400022356">
    <property type="protein sequence ID" value="PGSC0003DMT400022356"/>
    <property type="gene ID" value="PGSC0003DMG400008675"/>
</dbReference>
<dbReference type="HOGENOM" id="CLU_856351_0_0_1"/>
<name>M1AGK7_SOLTU</name>
<dbReference type="PANTHER" id="PTHR33022">
    <property type="entry name" value="DUF1985 DOMAIN-CONTAINING PROTEIN"/>
    <property type="match status" value="1"/>
</dbReference>
<feature type="region of interest" description="Disordered" evidence="1">
    <location>
        <begin position="1"/>
        <end position="57"/>
    </location>
</feature>
<proteinExistence type="predicted"/>
<dbReference type="Gramene" id="PGSC0003DMT400022356">
    <property type="protein sequence ID" value="PGSC0003DMT400022356"/>
    <property type="gene ID" value="PGSC0003DMG400008675"/>
</dbReference>
<evidence type="ECO:0000313" key="3">
    <source>
        <dbReference type="Proteomes" id="UP000011115"/>
    </source>
</evidence>
<organism evidence="2 3">
    <name type="scientific">Solanum tuberosum</name>
    <name type="common">Potato</name>
    <dbReference type="NCBI Taxonomy" id="4113"/>
    <lineage>
        <taxon>Eukaryota</taxon>
        <taxon>Viridiplantae</taxon>
        <taxon>Streptophyta</taxon>
        <taxon>Embryophyta</taxon>
        <taxon>Tracheophyta</taxon>
        <taxon>Spermatophyta</taxon>
        <taxon>Magnoliopsida</taxon>
        <taxon>eudicotyledons</taxon>
        <taxon>Gunneridae</taxon>
        <taxon>Pentapetalae</taxon>
        <taxon>asterids</taxon>
        <taxon>lamiids</taxon>
        <taxon>Solanales</taxon>
        <taxon>Solanaceae</taxon>
        <taxon>Solanoideae</taxon>
        <taxon>Solaneae</taxon>
        <taxon>Solanum</taxon>
    </lineage>
</organism>
<feature type="compositionally biased region" description="Basic residues" evidence="1">
    <location>
        <begin position="238"/>
        <end position="251"/>
    </location>
</feature>
<keyword evidence="3" id="KW-1185">Reference proteome</keyword>
<feature type="compositionally biased region" description="Basic and acidic residues" evidence="1">
    <location>
        <begin position="30"/>
        <end position="45"/>
    </location>
</feature>
<dbReference type="PaxDb" id="4113-PGSC0003DMT400022356"/>
<protein>
    <recommendedName>
        <fullName evidence="4">Ulp1 protease family, C-terminal catalytic domain containing protein</fullName>
    </recommendedName>
</protein>
<dbReference type="Proteomes" id="UP000011115">
    <property type="component" value="Unassembled WGS sequence"/>
</dbReference>
<evidence type="ECO:0008006" key="4">
    <source>
        <dbReference type="Google" id="ProtNLM"/>
    </source>
</evidence>
<feature type="compositionally biased region" description="Polar residues" evidence="1">
    <location>
        <begin position="1"/>
        <end position="10"/>
    </location>
</feature>
<evidence type="ECO:0000256" key="1">
    <source>
        <dbReference type="SAM" id="MobiDB-lite"/>
    </source>
</evidence>